<evidence type="ECO:0000313" key="3">
    <source>
        <dbReference type="Proteomes" id="UP000737171"/>
    </source>
</evidence>
<organism evidence="2 3">
    <name type="scientific">Pseudaquabacterium terrae</name>
    <dbReference type="NCBI Taxonomy" id="2732868"/>
    <lineage>
        <taxon>Bacteria</taxon>
        <taxon>Pseudomonadati</taxon>
        <taxon>Pseudomonadota</taxon>
        <taxon>Betaproteobacteria</taxon>
        <taxon>Burkholderiales</taxon>
        <taxon>Sphaerotilaceae</taxon>
        <taxon>Pseudaquabacterium</taxon>
    </lineage>
</organism>
<comment type="caution">
    <text evidence="2">The sequence shown here is derived from an EMBL/GenBank/DDBJ whole genome shotgun (WGS) entry which is preliminary data.</text>
</comment>
<protein>
    <submittedName>
        <fullName evidence="2">DUF2946 family protein</fullName>
    </submittedName>
</protein>
<proteinExistence type="predicted"/>
<keyword evidence="3" id="KW-1185">Reference proteome</keyword>
<gene>
    <name evidence="2" type="ORF">HLB44_11500</name>
</gene>
<reference evidence="2 3" key="1">
    <citation type="submission" date="2020-05" db="EMBL/GenBank/DDBJ databases">
        <title>Aquincola sp. isolate from soil.</title>
        <authorList>
            <person name="Han J."/>
            <person name="Kim D.-U."/>
        </authorList>
    </citation>
    <scope>NUCLEOTIDE SEQUENCE [LARGE SCALE GENOMIC DNA]</scope>
    <source>
        <strain evidence="2 3">S2</strain>
    </source>
</reference>
<evidence type="ECO:0000313" key="2">
    <source>
        <dbReference type="EMBL" id="NRF67610.1"/>
    </source>
</evidence>
<dbReference type="EMBL" id="JABRWJ010000003">
    <property type="protein sequence ID" value="NRF67610.1"/>
    <property type="molecule type" value="Genomic_DNA"/>
</dbReference>
<feature type="signal peptide" evidence="1">
    <location>
        <begin position="1"/>
        <end position="37"/>
    </location>
</feature>
<dbReference type="InterPro" id="IPR021333">
    <property type="entry name" value="DUF2946"/>
</dbReference>
<dbReference type="RefSeq" id="WP_173122712.1">
    <property type="nucleotide sequence ID" value="NZ_JABRWJ010000003.1"/>
</dbReference>
<keyword evidence="1" id="KW-0732">Signal</keyword>
<evidence type="ECO:0000256" key="1">
    <source>
        <dbReference type="SAM" id="SignalP"/>
    </source>
</evidence>
<dbReference type="Pfam" id="PF11162">
    <property type="entry name" value="DUF2946"/>
    <property type="match status" value="1"/>
</dbReference>
<dbReference type="Proteomes" id="UP000737171">
    <property type="component" value="Unassembled WGS sequence"/>
</dbReference>
<name>A0ABX2EG55_9BURK</name>
<feature type="chain" id="PRO_5047465713" evidence="1">
    <location>
        <begin position="38"/>
        <end position="131"/>
    </location>
</feature>
<accession>A0ABX2EG55</accession>
<sequence length="131" mass="13579">MFTLSAHRPKPRRCVAWFTLWALVLATLAPGIARALAATQGPAAAWGQVCSASRIGAAAAKPAPAEGDVMPVLEHCPFCSLQADALGLPPAAAVATLRSSLGHALPRLYLQSPRPLFAWAPAQARAPPALV</sequence>